<dbReference type="GO" id="GO:0005886">
    <property type="term" value="C:plasma membrane"/>
    <property type="evidence" value="ECO:0007669"/>
    <property type="project" value="UniProtKB-SubCell"/>
</dbReference>
<comment type="subunit">
    <text evidence="5">NDH-1 is composed of 14 different subunits. Subunits NuoA, H, J, K, L, M, N constitute the membrane sector of the complex.</text>
</comment>
<keyword evidence="9" id="KW-1185">Reference proteome</keyword>
<evidence type="ECO:0000256" key="4">
    <source>
        <dbReference type="ARBA" id="ARBA00023136"/>
    </source>
</evidence>
<feature type="transmembrane region" description="Helical" evidence="5">
    <location>
        <begin position="406"/>
        <end position="426"/>
    </location>
</feature>
<dbReference type="OrthoDB" id="9768329at2"/>
<keyword evidence="4 5" id="KW-0472">Membrane</keyword>
<dbReference type="KEGG" id="mbat:BN1208_0473"/>
<dbReference type="GO" id="GO:0008137">
    <property type="term" value="F:NADH dehydrogenase (ubiquinone) activity"/>
    <property type="evidence" value="ECO:0007669"/>
    <property type="project" value="InterPro"/>
</dbReference>
<keyword evidence="3 5" id="KW-1133">Transmembrane helix</keyword>
<dbReference type="AlphaFoldDB" id="A0A0D6EUJ5"/>
<keyword evidence="8" id="KW-0560">Oxidoreductase</keyword>
<evidence type="ECO:0000259" key="7">
    <source>
        <dbReference type="Pfam" id="PF00361"/>
    </source>
</evidence>
<feature type="transmembrane region" description="Helical" evidence="5">
    <location>
        <begin position="371"/>
        <end position="394"/>
    </location>
</feature>
<dbReference type="HAMAP" id="MF_00445">
    <property type="entry name" value="NDH1_NuoN_1"/>
    <property type="match status" value="1"/>
</dbReference>
<dbReference type="RefSeq" id="WP_046487536.1">
    <property type="nucleotide sequence ID" value="NZ_LN827929.1"/>
</dbReference>
<feature type="transmembrane region" description="Helical" evidence="5">
    <location>
        <begin position="328"/>
        <end position="350"/>
    </location>
</feature>
<dbReference type="Proteomes" id="UP000064007">
    <property type="component" value="Chromosome 1"/>
</dbReference>
<feature type="transmembrane region" description="Helical" evidence="5">
    <location>
        <begin position="38"/>
        <end position="56"/>
    </location>
</feature>
<reference evidence="9" key="1">
    <citation type="submission" date="2014-12" db="EMBL/GenBank/DDBJ databases">
        <authorList>
            <person name="Salcher M.M."/>
        </authorList>
    </citation>
    <scope>NUCLEOTIDE SEQUENCE [LARGE SCALE GENOMIC DNA]</scope>
    <source>
        <strain evidence="9">MMS-10A-171</strain>
    </source>
</reference>
<accession>A0A0D6EUJ5</accession>
<gene>
    <name evidence="5 8" type="primary">nuoN</name>
    <name evidence="8" type="ORF">BN1208_0473</name>
</gene>
<keyword evidence="5" id="KW-0830">Ubiquinone</keyword>
<feature type="transmembrane region" description="Helical" evidence="5">
    <location>
        <begin position="301"/>
        <end position="322"/>
    </location>
</feature>
<dbReference type="GO" id="GO:0012505">
    <property type="term" value="C:endomembrane system"/>
    <property type="evidence" value="ECO:0007669"/>
    <property type="project" value="UniProtKB-SubCell"/>
</dbReference>
<dbReference type="EC" id="7.1.1.-" evidence="5"/>
<evidence type="ECO:0000313" key="8">
    <source>
        <dbReference type="EMBL" id="CEZ19365.1"/>
    </source>
</evidence>
<dbReference type="EMBL" id="LN827929">
    <property type="protein sequence ID" value="CEZ19365.1"/>
    <property type="molecule type" value="Genomic_DNA"/>
</dbReference>
<feature type="transmembrane region" description="Helical" evidence="5">
    <location>
        <begin position="107"/>
        <end position="124"/>
    </location>
</feature>
<comment type="subcellular location">
    <subcellularLocation>
        <location evidence="5">Cell membrane</location>
        <topology evidence="5">Multi-pass membrane protein</topology>
    </subcellularLocation>
    <subcellularLocation>
        <location evidence="1">Endomembrane system</location>
        <topology evidence="1">Multi-pass membrane protein</topology>
    </subcellularLocation>
    <subcellularLocation>
        <location evidence="6">Membrane</location>
        <topology evidence="6">Multi-pass membrane protein</topology>
    </subcellularLocation>
</comment>
<evidence type="ECO:0000256" key="1">
    <source>
        <dbReference type="ARBA" id="ARBA00004127"/>
    </source>
</evidence>
<sequence length="483" mass="54083">MNQLIQSDLFLILPEILVLSMAMVVLMTDLFIKPSQRWIIFALSQLTLLGSAYLTSQNFSHETQFAFSNMFVRDSFADFLKMMSYVGTSLIFFYSRSYMKDRNLYRGEYFALVLFALLGMMIMISSHNMLLVYMGLELLSLCLYSLTALDRDNQKATESAIKYFVLGALASGLLLYGMSMIYGATSSLDLNVISTTLLNHPTDHAILILGLVFVVAGLAFKLGAVPFQMWVPDVYEGSPSSIAMLISSVPKLAAFAITVRILGDGLQSMMVDWKQMMLIMAVLSIGIGNVTAIAQTNIKRMYAYSTISHIGFILFGLMSGTLNGYASSLFYVVSYMFMTLVSFAILMMMSRKNFECETLEDFKGLNKRNPWYAFLMLITMLSMAGIPPTVGFYAKFMVLQAAFDAGFAMFVVYAVMMALVGMFYYMRIVKLMYFDEPKLKSKLDVSMDMQWILSANALALLLVGLVPHRLMEATTQAVALSLH</sequence>
<dbReference type="InterPro" id="IPR001750">
    <property type="entry name" value="ND/Mrp_TM"/>
</dbReference>
<feature type="transmembrane region" description="Helical" evidence="5">
    <location>
        <begin position="275"/>
        <end position="294"/>
    </location>
</feature>
<keyword evidence="2 5" id="KW-0812">Transmembrane</keyword>
<feature type="transmembrane region" description="Helical" evidence="5">
    <location>
        <begin position="12"/>
        <end position="31"/>
    </location>
</feature>
<feature type="transmembrane region" description="Helical" evidence="5">
    <location>
        <begin position="130"/>
        <end position="149"/>
    </location>
</feature>
<feature type="transmembrane region" description="Helical" evidence="5">
    <location>
        <begin position="242"/>
        <end position="263"/>
    </location>
</feature>
<dbReference type="STRING" id="1581557.BN1208_0473"/>
<dbReference type="NCBIfam" id="TIGR01770">
    <property type="entry name" value="NDH_I_N"/>
    <property type="match status" value="1"/>
</dbReference>
<evidence type="ECO:0000256" key="2">
    <source>
        <dbReference type="ARBA" id="ARBA00022692"/>
    </source>
</evidence>
<keyword evidence="5" id="KW-1278">Translocase</keyword>
<dbReference type="GO" id="GO:0050136">
    <property type="term" value="F:NADH dehydrogenase (quinone) (non-electrogenic) activity"/>
    <property type="evidence" value="ECO:0007669"/>
    <property type="project" value="UniProtKB-UniRule"/>
</dbReference>
<comment type="catalytic activity">
    <reaction evidence="5">
        <text>a quinone + NADH + 5 H(+)(in) = a quinol + NAD(+) + 4 H(+)(out)</text>
        <dbReference type="Rhea" id="RHEA:57888"/>
        <dbReference type="ChEBI" id="CHEBI:15378"/>
        <dbReference type="ChEBI" id="CHEBI:24646"/>
        <dbReference type="ChEBI" id="CHEBI:57540"/>
        <dbReference type="ChEBI" id="CHEBI:57945"/>
        <dbReference type="ChEBI" id="CHEBI:132124"/>
    </reaction>
</comment>
<keyword evidence="5" id="KW-0813">Transport</keyword>
<feature type="domain" description="NADH:quinone oxidoreductase/Mrp antiporter transmembrane" evidence="7">
    <location>
        <begin position="126"/>
        <end position="418"/>
    </location>
</feature>
<proteinExistence type="inferred from homology"/>
<dbReference type="HOGENOM" id="CLU_007100_1_3_4"/>
<dbReference type="NCBIfam" id="NF004442">
    <property type="entry name" value="PRK05777.1-5"/>
    <property type="match status" value="1"/>
</dbReference>
<feature type="transmembrane region" description="Helical" evidence="5">
    <location>
        <begin position="205"/>
        <end position="230"/>
    </location>
</feature>
<feature type="transmembrane region" description="Helical" evidence="5">
    <location>
        <begin position="447"/>
        <end position="466"/>
    </location>
</feature>
<evidence type="ECO:0000256" key="6">
    <source>
        <dbReference type="RuleBase" id="RU000320"/>
    </source>
</evidence>
<dbReference type="Pfam" id="PF00361">
    <property type="entry name" value="Proton_antipo_M"/>
    <property type="match status" value="1"/>
</dbReference>
<keyword evidence="5" id="KW-0874">Quinone</keyword>
<evidence type="ECO:0000256" key="5">
    <source>
        <dbReference type="HAMAP-Rule" id="MF_00445"/>
    </source>
</evidence>
<keyword evidence="5" id="KW-0520">NAD</keyword>
<dbReference type="GO" id="GO:0042773">
    <property type="term" value="P:ATP synthesis coupled electron transport"/>
    <property type="evidence" value="ECO:0007669"/>
    <property type="project" value="InterPro"/>
</dbReference>
<evidence type="ECO:0000256" key="3">
    <source>
        <dbReference type="ARBA" id="ARBA00022989"/>
    </source>
</evidence>
<dbReference type="InterPro" id="IPR010096">
    <property type="entry name" value="NADH-Q_OxRdtase_suN/2"/>
</dbReference>
<dbReference type="PRINTS" id="PR01434">
    <property type="entry name" value="NADHDHGNASE5"/>
</dbReference>
<feature type="transmembrane region" description="Helical" evidence="5">
    <location>
        <begin position="161"/>
        <end position="185"/>
    </location>
</feature>
<comment type="function">
    <text evidence="5">NDH-1 shuttles electrons from NADH, via FMN and iron-sulfur (Fe-S) centers, to quinones in the respiratory chain. The immediate electron acceptor for the enzyme in this species is believed to be ubiquinone. Couples the redox reaction to proton translocation (for every two electrons transferred, four hydrogen ions are translocated across the cytoplasmic membrane), and thus conserves the redox energy in a proton gradient.</text>
</comment>
<feature type="transmembrane region" description="Helical" evidence="5">
    <location>
        <begin position="76"/>
        <end position="95"/>
    </location>
</feature>
<keyword evidence="5" id="KW-1003">Cell membrane</keyword>
<protein>
    <recommendedName>
        <fullName evidence="5">NADH-quinone oxidoreductase subunit N</fullName>
        <ecNumber evidence="5">7.1.1.-</ecNumber>
    </recommendedName>
    <alternativeName>
        <fullName evidence="5">NADH dehydrogenase I subunit N</fullName>
    </alternativeName>
    <alternativeName>
        <fullName evidence="5">NDH-1 subunit N</fullName>
    </alternativeName>
</protein>
<organism evidence="8 9">
    <name type="scientific">Candidatus Methylopumilus planktonicus</name>
    <dbReference type="NCBI Taxonomy" id="1581557"/>
    <lineage>
        <taxon>Bacteria</taxon>
        <taxon>Pseudomonadati</taxon>
        <taxon>Pseudomonadota</taxon>
        <taxon>Betaproteobacteria</taxon>
        <taxon>Nitrosomonadales</taxon>
        <taxon>Methylophilaceae</taxon>
        <taxon>Candidatus Methylopumilus</taxon>
    </lineage>
</organism>
<dbReference type="GO" id="GO:0048038">
    <property type="term" value="F:quinone binding"/>
    <property type="evidence" value="ECO:0007669"/>
    <property type="project" value="UniProtKB-KW"/>
</dbReference>
<evidence type="ECO:0000313" key="9">
    <source>
        <dbReference type="Proteomes" id="UP000064007"/>
    </source>
</evidence>
<dbReference type="PANTHER" id="PTHR22773">
    <property type="entry name" value="NADH DEHYDROGENASE"/>
    <property type="match status" value="1"/>
</dbReference>
<name>A0A0D6EUJ5_9PROT</name>
<comment type="similarity">
    <text evidence="5">Belongs to the complex I subunit 2 family.</text>
</comment>